<evidence type="ECO:0000313" key="2">
    <source>
        <dbReference type="EMBL" id="EKJ71593.1"/>
    </source>
</evidence>
<dbReference type="HOGENOM" id="CLU_3426900_0_0_1"/>
<dbReference type="EMBL" id="AFNW01000284">
    <property type="protein sequence ID" value="EKJ71593.1"/>
    <property type="molecule type" value="Genomic_DNA"/>
</dbReference>
<comment type="caution">
    <text evidence="2">The sequence shown here is derived from an EMBL/GenBank/DDBJ whole genome shotgun (WGS) entry which is preliminary data.</text>
</comment>
<evidence type="ECO:0000256" key="1">
    <source>
        <dbReference type="SAM" id="MobiDB-lite"/>
    </source>
</evidence>
<gene>
    <name evidence="2" type="ORF">FPSE_08232</name>
</gene>
<feature type="compositionally biased region" description="Basic residues" evidence="1">
    <location>
        <begin position="7"/>
        <end position="21"/>
    </location>
</feature>
<feature type="region of interest" description="Disordered" evidence="1">
    <location>
        <begin position="1"/>
        <end position="21"/>
    </location>
</feature>
<protein>
    <submittedName>
        <fullName evidence="2">Uncharacterized protein</fullName>
    </submittedName>
</protein>
<sequence length="21" mass="2515">MSYYRAHTPRHSALSRRSHSN</sequence>
<evidence type="ECO:0000313" key="3">
    <source>
        <dbReference type="Proteomes" id="UP000007978"/>
    </source>
</evidence>
<keyword evidence="3" id="KW-1185">Reference proteome</keyword>
<dbReference type="Proteomes" id="UP000007978">
    <property type="component" value="Chromosome 2"/>
</dbReference>
<dbReference type="GeneID" id="20366850"/>
<dbReference type="RefSeq" id="XP_061844435.1">
    <property type="nucleotide sequence ID" value="XM_061988452.1"/>
</dbReference>
<proteinExistence type="predicted"/>
<organism evidence="2 3">
    <name type="scientific">Fusarium pseudograminearum (strain CS3096)</name>
    <name type="common">Wheat and barley crown-rot fungus</name>
    <dbReference type="NCBI Taxonomy" id="1028729"/>
    <lineage>
        <taxon>Eukaryota</taxon>
        <taxon>Fungi</taxon>
        <taxon>Dikarya</taxon>
        <taxon>Ascomycota</taxon>
        <taxon>Pezizomycotina</taxon>
        <taxon>Sordariomycetes</taxon>
        <taxon>Hypocreomycetidae</taxon>
        <taxon>Hypocreales</taxon>
        <taxon>Nectriaceae</taxon>
        <taxon>Fusarium</taxon>
    </lineage>
</organism>
<reference evidence="2 3" key="1">
    <citation type="journal article" date="2012" name="PLoS Pathog.">
        <title>Comparative pathogenomics reveals horizontally acquired novel virulence genes in fungi infecting cereal hosts.</title>
        <authorList>
            <person name="Gardiner D.M."/>
            <person name="McDonald M.C."/>
            <person name="Covarelli L."/>
            <person name="Solomon P.S."/>
            <person name="Rusu A.G."/>
            <person name="Marshall M."/>
            <person name="Kazan K."/>
            <person name="Chakraborty S."/>
            <person name="McDonald B.A."/>
            <person name="Manners J.M."/>
        </authorList>
    </citation>
    <scope>NUCLEOTIDE SEQUENCE [LARGE SCALE GENOMIC DNA]</scope>
    <source>
        <strain evidence="2 3">CS3096</strain>
    </source>
</reference>
<name>K3VFJ1_FUSPC</name>
<accession>K3VFJ1</accession>
<dbReference type="AlphaFoldDB" id="K3VFJ1"/>